<protein>
    <submittedName>
        <fullName evidence="2">Uncharacterized protein</fullName>
    </submittedName>
</protein>
<dbReference type="EMBL" id="CCNE01000009">
    <property type="protein sequence ID" value="CDX52656.1"/>
    <property type="molecule type" value="Genomic_DNA"/>
</dbReference>
<evidence type="ECO:0000313" key="2">
    <source>
        <dbReference type="EMBL" id="CDX52656.1"/>
    </source>
</evidence>
<proteinExistence type="predicted"/>
<reference evidence="2 3" key="1">
    <citation type="submission" date="2014-08" db="EMBL/GenBank/DDBJ databases">
        <authorList>
            <person name="Moulin Lionel"/>
        </authorList>
    </citation>
    <scope>NUCLEOTIDE SEQUENCE [LARGE SCALE GENOMIC DNA]</scope>
</reference>
<name>A0A090FYW1_MESPL</name>
<organism evidence="2 3">
    <name type="scientific">Mesorhizobium plurifarium</name>
    <dbReference type="NCBI Taxonomy" id="69974"/>
    <lineage>
        <taxon>Bacteria</taxon>
        <taxon>Pseudomonadati</taxon>
        <taxon>Pseudomonadota</taxon>
        <taxon>Alphaproteobacteria</taxon>
        <taxon>Hyphomicrobiales</taxon>
        <taxon>Phyllobacteriaceae</taxon>
        <taxon>Mesorhizobium</taxon>
    </lineage>
</organism>
<dbReference type="Proteomes" id="UP000046122">
    <property type="component" value="Unassembled WGS sequence"/>
</dbReference>
<evidence type="ECO:0000256" key="1">
    <source>
        <dbReference type="SAM" id="MobiDB-lite"/>
    </source>
</evidence>
<dbReference type="AlphaFoldDB" id="A0A090FYW1"/>
<sequence length="59" mass="6600">MARGRGRNARPPLPHRPLRDLTGPPRARGTGHQMPPARQPPLAYFKYLLSTYCIGSIFS</sequence>
<evidence type="ECO:0000313" key="3">
    <source>
        <dbReference type="Proteomes" id="UP000046122"/>
    </source>
</evidence>
<gene>
    <name evidence="2" type="ORF">MPL3365_170019</name>
</gene>
<accession>A0A090FYW1</accession>
<feature type="region of interest" description="Disordered" evidence="1">
    <location>
        <begin position="1"/>
        <end position="38"/>
    </location>
</feature>